<proteinExistence type="predicted"/>
<name>A0A8S3IIU9_9BILA</name>
<feature type="non-terminal residue" evidence="1">
    <location>
        <position position="1"/>
    </location>
</feature>
<reference evidence="1" key="1">
    <citation type="submission" date="2021-02" db="EMBL/GenBank/DDBJ databases">
        <authorList>
            <person name="Nowell W R."/>
        </authorList>
    </citation>
    <scope>NUCLEOTIDE SEQUENCE</scope>
</reference>
<accession>A0A8S3IIU9</accession>
<dbReference type="EMBL" id="CAJOBJ010343927">
    <property type="protein sequence ID" value="CAF5198634.1"/>
    <property type="molecule type" value="Genomic_DNA"/>
</dbReference>
<dbReference type="AlphaFoldDB" id="A0A8S3IIU9"/>
<sequence length="290" mass="32559">TGLKEINLNLIVNRNQIGDGSLTTHVAISLPFKNLPYITHDLKLQRCPISKRPVYIESRLLAKPVFSHVAAIGINRTSPDQPPHVTVENQIEYLRSNGDVLFGLSKVEVQRWSKLHSFGFLKRSNAVLHRHSIGYVFSPKTRKVALSLESPQLPGNPLSFIVELTIDRENRIGKMQWPQEFGFHFEFGTPLSNLTALKVFYNLPMFNKNSQTRIDGAVGFKLASPKVTPVDFYIKARGSLDTTFQLVETVNIGEDISLNALLTAQYNPGSISQISASTSTKFYDREFQNS</sequence>
<feature type="non-terminal residue" evidence="1">
    <location>
        <position position="290"/>
    </location>
</feature>
<gene>
    <name evidence="1" type="ORF">GIL414_LOCUS75825</name>
</gene>
<comment type="caution">
    <text evidence="1">The sequence shown here is derived from an EMBL/GenBank/DDBJ whole genome shotgun (WGS) entry which is preliminary data.</text>
</comment>
<organism evidence="1 2">
    <name type="scientific">Rotaria magnacalcarata</name>
    <dbReference type="NCBI Taxonomy" id="392030"/>
    <lineage>
        <taxon>Eukaryota</taxon>
        <taxon>Metazoa</taxon>
        <taxon>Spiralia</taxon>
        <taxon>Gnathifera</taxon>
        <taxon>Rotifera</taxon>
        <taxon>Eurotatoria</taxon>
        <taxon>Bdelloidea</taxon>
        <taxon>Philodinida</taxon>
        <taxon>Philodinidae</taxon>
        <taxon>Rotaria</taxon>
    </lineage>
</organism>
<dbReference type="Proteomes" id="UP000681720">
    <property type="component" value="Unassembled WGS sequence"/>
</dbReference>
<evidence type="ECO:0000313" key="1">
    <source>
        <dbReference type="EMBL" id="CAF5198634.1"/>
    </source>
</evidence>
<evidence type="ECO:0000313" key="2">
    <source>
        <dbReference type="Proteomes" id="UP000681720"/>
    </source>
</evidence>
<protein>
    <submittedName>
        <fullName evidence="1">Uncharacterized protein</fullName>
    </submittedName>
</protein>